<evidence type="ECO:0000259" key="5">
    <source>
        <dbReference type="PROSITE" id="PS50977"/>
    </source>
</evidence>
<dbReference type="GO" id="GO:0045892">
    <property type="term" value="P:negative regulation of DNA-templated transcription"/>
    <property type="evidence" value="ECO:0007669"/>
    <property type="project" value="InterPro"/>
</dbReference>
<evidence type="ECO:0000256" key="4">
    <source>
        <dbReference type="PROSITE-ProRule" id="PRU00335"/>
    </source>
</evidence>
<name>A0A8J3ERL3_9ACTN</name>
<protein>
    <submittedName>
        <fullName evidence="6">TetR family transcriptional regulator</fullName>
    </submittedName>
</protein>
<proteinExistence type="predicted"/>
<keyword evidence="7" id="KW-1185">Reference proteome</keyword>
<reference evidence="6" key="1">
    <citation type="journal article" date="2014" name="Int. J. Syst. Evol. Microbiol.">
        <title>Complete genome sequence of Corynebacterium casei LMG S-19264T (=DSM 44701T), isolated from a smear-ripened cheese.</title>
        <authorList>
            <consortium name="US DOE Joint Genome Institute (JGI-PGF)"/>
            <person name="Walter F."/>
            <person name="Albersmeier A."/>
            <person name="Kalinowski J."/>
            <person name="Ruckert C."/>
        </authorList>
    </citation>
    <scope>NUCLEOTIDE SEQUENCE</scope>
    <source>
        <strain evidence="6">CGMCC 1.14988</strain>
    </source>
</reference>
<keyword evidence="2 4" id="KW-0238">DNA-binding</keyword>
<keyword evidence="1" id="KW-0805">Transcription regulation</keyword>
<dbReference type="EMBL" id="BMHA01000004">
    <property type="protein sequence ID" value="GGI05200.1"/>
    <property type="molecule type" value="Genomic_DNA"/>
</dbReference>
<evidence type="ECO:0000256" key="2">
    <source>
        <dbReference type="ARBA" id="ARBA00023125"/>
    </source>
</evidence>
<dbReference type="GO" id="GO:0003700">
    <property type="term" value="F:DNA-binding transcription factor activity"/>
    <property type="evidence" value="ECO:0007669"/>
    <property type="project" value="TreeGrafter"/>
</dbReference>
<dbReference type="PANTHER" id="PTHR30055:SF151">
    <property type="entry name" value="TRANSCRIPTIONAL REGULATORY PROTEIN"/>
    <property type="match status" value="1"/>
</dbReference>
<dbReference type="SUPFAM" id="SSF48498">
    <property type="entry name" value="Tetracyclin repressor-like, C-terminal domain"/>
    <property type="match status" value="1"/>
</dbReference>
<dbReference type="Proteomes" id="UP000650511">
    <property type="component" value="Unassembled WGS sequence"/>
</dbReference>
<organism evidence="6 7">
    <name type="scientific">Egicoccus halophilus</name>
    <dbReference type="NCBI Taxonomy" id="1670830"/>
    <lineage>
        <taxon>Bacteria</taxon>
        <taxon>Bacillati</taxon>
        <taxon>Actinomycetota</taxon>
        <taxon>Nitriliruptoria</taxon>
        <taxon>Egicoccales</taxon>
        <taxon>Egicoccaceae</taxon>
        <taxon>Egicoccus</taxon>
    </lineage>
</organism>
<dbReference type="PROSITE" id="PS50977">
    <property type="entry name" value="HTH_TETR_2"/>
    <property type="match status" value="1"/>
</dbReference>
<evidence type="ECO:0000256" key="1">
    <source>
        <dbReference type="ARBA" id="ARBA00023015"/>
    </source>
</evidence>
<dbReference type="InterPro" id="IPR001647">
    <property type="entry name" value="HTH_TetR"/>
</dbReference>
<reference evidence="6" key="2">
    <citation type="submission" date="2020-09" db="EMBL/GenBank/DDBJ databases">
        <authorList>
            <person name="Sun Q."/>
            <person name="Zhou Y."/>
        </authorList>
    </citation>
    <scope>NUCLEOTIDE SEQUENCE</scope>
    <source>
        <strain evidence="6">CGMCC 1.14988</strain>
    </source>
</reference>
<evidence type="ECO:0000256" key="3">
    <source>
        <dbReference type="ARBA" id="ARBA00023163"/>
    </source>
</evidence>
<dbReference type="AlphaFoldDB" id="A0A8J3ERL3"/>
<evidence type="ECO:0000313" key="7">
    <source>
        <dbReference type="Proteomes" id="UP000650511"/>
    </source>
</evidence>
<accession>A0A8J3ERL3</accession>
<dbReference type="InterPro" id="IPR004111">
    <property type="entry name" value="Repressor_TetR_C"/>
</dbReference>
<keyword evidence="3" id="KW-0804">Transcription</keyword>
<dbReference type="RefSeq" id="WP_205745516.1">
    <property type="nucleotide sequence ID" value="NZ_BMHA01000004.1"/>
</dbReference>
<dbReference type="InterPro" id="IPR036271">
    <property type="entry name" value="Tet_transcr_reg_TetR-rel_C_sf"/>
</dbReference>
<dbReference type="Gene3D" id="1.10.10.60">
    <property type="entry name" value="Homeodomain-like"/>
    <property type="match status" value="1"/>
</dbReference>
<gene>
    <name evidence="6" type="ORF">GCM10011354_12910</name>
</gene>
<dbReference type="GO" id="GO:0000976">
    <property type="term" value="F:transcription cis-regulatory region binding"/>
    <property type="evidence" value="ECO:0007669"/>
    <property type="project" value="TreeGrafter"/>
</dbReference>
<dbReference type="PANTHER" id="PTHR30055">
    <property type="entry name" value="HTH-TYPE TRANSCRIPTIONAL REGULATOR RUTR"/>
    <property type="match status" value="1"/>
</dbReference>
<evidence type="ECO:0000313" key="6">
    <source>
        <dbReference type="EMBL" id="GGI05200.1"/>
    </source>
</evidence>
<feature type="DNA-binding region" description="H-T-H motif" evidence="4">
    <location>
        <begin position="28"/>
        <end position="47"/>
    </location>
</feature>
<comment type="caution">
    <text evidence="6">The sequence shown here is derived from an EMBL/GenBank/DDBJ whole genome shotgun (WGS) entry which is preliminary data.</text>
</comment>
<feature type="domain" description="HTH tetR-type" evidence="5">
    <location>
        <begin position="5"/>
        <end position="65"/>
    </location>
</feature>
<sequence>MPRDPLSRDRVIAAAVELADAEGLGAVTMNAVGARLGVRGMSLYHHVAGKEAILDGMVDAVFAEVHLPAVEEGWRKGMRRRAVSARAALSRHPWAVGLLDSRTTPGPATLAHHDAVLGCLRGNGFSVATAGLAFAVLDSYVFGFALQEVSLPFDSDADLAETPLAHDLLAAMPEGAYPHLVEAAGRAMTPGYAFADEFEPGLNLVIDGLSHLIPDDVAGPPAPT</sequence>
<dbReference type="InterPro" id="IPR050109">
    <property type="entry name" value="HTH-type_TetR-like_transc_reg"/>
</dbReference>
<dbReference type="Pfam" id="PF00440">
    <property type="entry name" value="TetR_N"/>
    <property type="match status" value="1"/>
</dbReference>
<dbReference type="Gene3D" id="1.10.357.10">
    <property type="entry name" value="Tetracycline Repressor, domain 2"/>
    <property type="match status" value="1"/>
</dbReference>
<dbReference type="Pfam" id="PF02909">
    <property type="entry name" value="TetR_C_1"/>
    <property type="match status" value="1"/>
</dbReference>
<dbReference type="InterPro" id="IPR009057">
    <property type="entry name" value="Homeodomain-like_sf"/>
</dbReference>
<dbReference type="SUPFAM" id="SSF46689">
    <property type="entry name" value="Homeodomain-like"/>
    <property type="match status" value="1"/>
</dbReference>